<name>A0A1U7CZJ8_9RHOB</name>
<dbReference type="Proteomes" id="UP000186559">
    <property type="component" value="Chromosome"/>
</dbReference>
<proteinExistence type="predicted"/>
<organism evidence="1 2">
    <name type="scientific">Salipiger profundus</name>
    <dbReference type="NCBI Taxonomy" id="1229727"/>
    <lineage>
        <taxon>Bacteria</taxon>
        <taxon>Pseudomonadati</taxon>
        <taxon>Pseudomonadota</taxon>
        <taxon>Alphaproteobacteria</taxon>
        <taxon>Rhodobacterales</taxon>
        <taxon>Roseobacteraceae</taxon>
        <taxon>Salipiger</taxon>
    </lineage>
</organism>
<protein>
    <recommendedName>
        <fullName evidence="3">Transcriptional regulator</fullName>
    </recommendedName>
</protein>
<dbReference type="RefSeq" id="WP_076621984.1">
    <property type="nucleotide sequence ID" value="NZ_BMEW01000002.1"/>
</dbReference>
<evidence type="ECO:0008006" key="3">
    <source>
        <dbReference type="Google" id="ProtNLM"/>
    </source>
</evidence>
<accession>A0A1U7CZJ8</accession>
<evidence type="ECO:0000313" key="1">
    <source>
        <dbReference type="EMBL" id="APX21302.1"/>
    </source>
</evidence>
<keyword evidence="2" id="KW-1185">Reference proteome</keyword>
<sequence>MSAVDTARDAWGEGIPDWIEALAQECDRTSQNRTAKRLGRSASFVSNILRKRYEASLTAAEEVVRGTIMSETVACPVLGEIGKHVCLKWRRKAGHFENVNAHSVTMYRACNRCPRCKGEQIDE</sequence>
<reference evidence="1 2" key="1">
    <citation type="submission" date="2016-03" db="EMBL/GenBank/DDBJ databases">
        <title>Deep-sea bacteria in the southern Pacific.</title>
        <authorList>
            <person name="Tang K."/>
        </authorList>
    </citation>
    <scope>NUCLEOTIDE SEQUENCE [LARGE SCALE GENOMIC DNA]</scope>
    <source>
        <strain evidence="1 2">JLT2016</strain>
    </source>
</reference>
<evidence type="ECO:0000313" key="2">
    <source>
        <dbReference type="Proteomes" id="UP000186559"/>
    </source>
</evidence>
<dbReference type="EMBL" id="CP014796">
    <property type="protein sequence ID" value="APX21302.1"/>
    <property type="molecule type" value="Genomic_DNA"/>
</dbReference>
<dbReference type="STRING" id="1229727.Ga0080559_TMP506"/>
<dbReference type="KEGG" id="tpro:Ga0080559_TMP506"/>
<dbReference type="AlphaFoldDB" id="A0A1U7CZJ8"/>
<gene>
    <name evidence="1" type="ORF">Ga0080559_TMP506</name>
</gene>